<feature type="compositionally biased region" description="Acidic residues" evidence="2">
    <location>
        <begin position="257"/>
        <end position="276"/>
    </location>
</feature>
<feature type="compositionally biased region" description="Low complexity" evidence="2">
    <location>
        <begin position="308"/>
        <end position="318"/>
    </location>
</feature>
<dbReference type="Gene3D" id="1.10.10.60">
    <property type="entry name" value="Homeodomain-like"/>
    <property type="match status" value="1"/>
</dbReference>
<dbReference type="SUPFAM" id="SSF46689">
    <property type="entry name" value="Homeodomain-like"/>
    <property type="match status" value="1"/>
</dbReference>
<evidence type="ECO:0000313" key="4">
    <source>
        <dbReference type="Proteomes" id="UP000005239"/>
    </source>
</evidence>
<comment type="subcellular location">
    <subcellularLocation>
        <location evidence="1">Nucleus</location>
    </subcellularLocation>
</comment>
<dbReference type="EnsemblMetazoa" id="PPA40091.1">
    <property type="protein sequence ID" value="PPA40091.1"/>
    <property type="gene ID" value="WBGene00278460"/>
</dbReference>
<keyword evidence="4" id="KW-1185">Reference proteome</keyword>
<accession>A0A2A6BW91</accession>
<protein>
    <submittedName>
        <fullName evidence="3">HTH psq-type domain-containing protein</fullName>
    </submittedName>
</protein>
<dbReference type="InterPro" id="IPR009057">
    <property type="entry name" value="Homeodomain-like_sf"/>
</dbReference>
<dbReference type="GO" id="GO:0003677">
    <property type="term" value="F:DNA binding"/>
    <property type="evidence" value="ECO:0007669"/>
    <property type="project" value="InterPro"/>
</dbReference>
<feature type="compositionally biased region" description="Basic and acidic residues" evidence="2">
    <location>
        <begin position="277"/>
        <end position="288"/>
    </location>
</feature>
<dbReference type="Proteomes" id="UP000005239">
    <property type="component" value="Unassembled WGS sequence"/>
</dbReference>
<feature type="region of interest" description="Disordered" evidence="2">
    <location>
        <begin position="1"/>
        <end position="24"/>
    </location>
</feature>
<evidence type="ECO:0000313" key="3">
    <source>
        <dbReference type="EnsemblMetazoa" id="PPA40091.1"/>
    </source>
</evidence>
<dbReference type="GO" id="GO:0005634">
    <property type="term" value="C:nucleus"/>
    <property type="evidence" value="ECO:0007669"/>
    <property type="project" value="UniProtKB-SubCell"/>
</dbReference>
<dbReference type="Pfam" id="PF04218">
    <property type="entry name" value="CENP-B_N"/>
    <property type="match status" value="1"/>
</dbReference>
<dbReference type="Gene3D" id="3.30.160.60">
    <property type="entry name" value="Classic Zinc Finger"/>
    <property type="match status" value="1"/>
</dbReference>
<dbReference type="AlphaFoldDB" id="A0A2A6BW91"/>
<sequence length="463" mass="51517">MTDYSLEVDQSSLNENENRSLRPSKKPYKELNLAEKVELIRLAEENVGLSQATIAERYSIAKSNVCRILQRKREYLKAFESSGFASSRKRKLKCRSTEPIDGSSQSIIHAPIPLRPSDSNGNETLRAHMYKEHEVSRMFMCRCCNWAFPDKTSLHVHIQSKEEAKRSSLHSIPSLSNGLPSAFVPLQSSLNSSPLPVLPLPFSSPPVFNQSDLLSRLQDRLLLNSLLTLPSSFPFPFLPSSTLLTTNEDKSPSSEVKEEDEEDEEIEVRDNDDDGETPIKKIHLEGKNRVSRQSSVSEKRADSPCDTSGSSSSVFSPSHTDRLLLSPSPSDRQKELPSLNLDPSLSSSFSGHPHVSPSETHSTASPQCESSHSSCFECNSLRARIISQDNKISFLESRISSTQNEMSSTLSSLRVAESTVISLRSALLSCQEEALRFARCENAADSQAVMRFLNQILQSTIIR</sequence>
<dbReference type="OrthoDB" id="9909311at2759"/>
<proteinExistence type="predicted"/>
<accession>A0A8R1UYN7</accession>
<reference evidence="4" key="1">
    <citation type="journal article" date="2008" name="Nat. Genet.">
        <title>The Pristionchus pacificus genome provides a unique perspective on nematode lifestyle and parasitism.</title>
        <authorList>
            <person name="Dieterich C."/>
            <person name="Clifton S.W."/>
            <person name="Schuster L.N."/>
            <person name="Chinwalla A."/>
            <person name="Delehaunty K."/>
            <person name="Dinkelacker I."/>
            <person name="Fulton L."/>
            <person name="Fulton R."/>
            <person name="Godfrey J."/>
            <person name="Minx P."/>
            <person name="Mitreva M."/>
            <person name="Roeseler W."/>
            <person name="Tian H."/>
            <person name="Witte H."/>
            <person name="Yang S.P."/>
            <person name="Wilson R.K."/>
            <person name="Sommer R.J."/>
        </authorList>
    </citation>
    <scope>NUCLEOTIDE SEQUENCE [LARGE SCALE GENOMIC DNA]</scope>
    <source>
        <strain evidence="4">PS312</strain>
    </source>
</reference>
<evidence type="ECO:0000256" key="2">
    <source>
        <dbReference type="SAM" id="MobiDB-lite"/>
    </source>
</evidence>
<evidence type="ECO:0000256" key="1">
    <source>
        <dbReference type="ARBA" id="ARBA00004123"/>
    </source>
</evidence>
<reference evidence="3" key="2">
    <citation type="submission" date="2022-06" db="UniProtKB">
        <authorList>
            <consortium name="EnsemblMetazoa"/>
        </authorList>
    </citation>
    <scope>IDENTIFICATION</scope>
    <source>
        <strain evidence="3">PS312</strain>
    </source>
</reference>
<feature type="compositionally biased region" description="Basic and acidic residues" evidence="2">
    <location>
        <begin position="247"/>
        <end position="256"/>
    </location>
</feature>
<gene>
    <name evidence="3" type="primary">WBGene00278460</name>
</gene>
<feature type="region of interest" description="Disordered" evidence="2">
    <location>
        <begin position="244"/>
        <end position="366"/>
    </location>
</feature>
<feature type="compositionally biased region" description="Low complexity" evidence="2">
    <location>
        <begin position="336"/>
        <end position="358"/>
    </location>
</feature>
<name>A0A2A6BW91_PRIPA</name>
<organism evidence="3 4">
    <name type="scientific">Pristionchus pacificus</name>
    <name type="common">Parasitic nematode worm</name>
    <dbReference type="NCBI Taxonomy" id="54126"/>
    <lineage>
        <taxon>Eukaryota</taxon>
        <taxon>Metazoa</taxon>
        <taxon>Ecdysozoa</taxon>
        <taxon>Nematoda</taxon>
        <taxon>Chromadorea</taxon>
        <taxon>Rhabditida</taxon>
        <taxon>Rhabditina</taxon>
        <taxon>Diplogasteromorpha</taxon>
        <taxon>Diplogasteroidea</taxon>
        <taxon>Neodiplogasteridae</taxon>
        <taxon>Pristionchus</taxon>
    </lineage>
</organism>
<dbReference type="InterPro" id="IPR007889">
    <property type="entry name" value="HTH_Psq"/>
</dbReference>